<organism evidence="3">
    <name type="scientific">freshwater metagenome</name>
    <dbReference type="NCBI Taxonomy" id="449393"/>
    <lineage>
        <taxon>unclassified sequences</taxon>
        <taxon>metagenomes</taxon>
        <taxon>ecological metagenomes</taxon>
    </lineage>
</organism>
<reference evidence="3" key="1">
    <citation type="submission" date="2020-05" db="EMBL/GenBank/DDBJ databases">
        <authorList>
            <person name="Chiriac C."/>
            <person name="Salcher M."/>
            <person name="Ghai R."/>
            <person name="Kavagutti S V."/>
        </authorList>
    </citation>
    <scope>NUCLEOTIDE SEQUENCE</scope>
</reference>
<name>A0A6J7ESA4_9ZZZZ</name>
<feature type="transmembrane region" description="Helical" evidence="2">
    <location>
        <begin position="6"/>
        <end position="26"/>
    </location>
</feature>
<feature type="compositionally biased region" description="Basic and acidic residues" evidence="1">
    <location>
        <begin position="116"/>
        <end position="135"/>
    </location>
</feature>
<feature type="transmembrane region" description="Helical" evidence="2">
    <location>
        <begin position="38"/>
        <end position="56"/>
    </location>
</feature>
<dbReference type="EMBL" id="CAFBLP010000042">
    <property type="protein sequence ID" value="CAB4882999.1"/>
    <property type="molecule type" value="Genomic_DNA"/>
</dbReference>
<evidence type="ECO:0000313" key="3">
    <source>
        <dbReference type="EMBL" id="CAB4882999.1"/>
    </source>
</evidence>
<dbReference type="Pfam" id="PF10066">
    <property type="entry name" value="DUF2304"/>
    <property type="match status" value="1"/>
</dbReference>
<sequence>MTDIVKQGGVIFVCGAGMLFITAKLAHQRKLSFHYASGWVAVSLAVIASSLLTPLVSPIAKWFSMTGTAVFLVVAVAFVVAMCMQLSISVSGLHERIRDLAEANALLRGELDDRADLDDRPDLDNRGDLDDREVAETAGQATDGSGASGLMP</sequence>
<protein>
    <submittedName>
        <fullName evidence="3">Unannotated protein</fullName>
    </submittedName>
</protein>
<dbReference type="InterPro" id="IPR019277">
    <property type="entry name" value="DUF2304"/>
</dbReference>
<evidence type="ECO:0000256" key="1">
    <source>
        <dbReference type="SAM" id="MobiDB-lite"/>
    </source>
</evidence>
<keyword evidence="2" id="KW-0812">Transmembrane</keyword>
<feature type="transmembrane region" description="Helical" evidence="2">
    <location>
        <begin position="62"/>
        <end position="88"/>
    </location>
</feature>
<keyword evidence="2" id="KW-0472">Membrane</keyword>
<gene>
    <name evidence="3" type="ORF">UFOPK3376_01740</name>
</gene>
<proteinExistence type="predicted"/>
<evidence type="ECO:0000256" key="2">
    <source>
        <dbReference type="SAM" id="Phobius"/>
    </source>
</evidence>
<dbReference type="AlphaFoldDB" id="A0A6J7ESA4"/>
<accession>A0A6J7ESA4</accession>
<keyword evidence="2" id="KW-1133">Transmembrane helix</keyword>
<feature type="region of interest" description="Disordered" evidence="1">
    <location>
        <begin position="116"/>
        <end position="152"/>
    </location>
</feature>